<evidence type="ECO:0000313" key="1">
    <source>
        <dbReference type="EMBL" id="GIN94982.1"/>
    </source>
</evidence>
<proteinExistence type="predicted"/>
<evidence type="ECO:0000313" key="2">
    <source>
        <dbReference type="Proteomes" id="UP000680670"/>
    </source>
</evidence>
<dbReference type="RefSeq" id="WP_212953147.1">
    <property type="nucleotide sequence ID" value="NZ_BORJ01000001.1"/>
</dbReference>
<dbReference type="EMBL" id="BORJ01000001">
    <property type="protein sequence ID" value="GIN94982.1"/>
    <property type="molecule type" value="Genomic_DNA"/>
</dbReference>
<comment type="caution">
    <text evidence="1">The sequence shown here is derived from an EMBL/GenBank/DDBJ whole genome shotgun (WGS) entry which is preliminary data.</text>
</comment>
<keyword evidence="2" id="KW-1185">Reference proteome</keyword>
<reference evidence="1 2" key="1">
    <citation type="submission" date="2021-03" db="EMBL/GenBank/DDBJ databases">
        <title>Antimicrobial resistance genes in bacteria isolated from Japanese honey, and their potential for conferring macrolide and lincosamide resistance in the American foulbrood pathogen Paenibacillus larvae.</title>
        <authorList>
            <person name="Okamoto M."/>
            <person name="Kumagai M."/>
            <person name="Kanamori H."/>
            <person name="Takamatsu D."/>
        </authorList>
    </citation>
    <scope>NUCLEOTIDE SEQUENCE [LARGE SCALE GENOMIC DNA]</scope>
    <source>
        <strain evidence="1 2">J6TS1</strain>
    </source>
</reference>
<protein>
    <submittedName>
        <fullName evidence="1">Uncharacterized protein</fullName>
    </submittedName>
</protein>
<sequence>MNQSEGSSKAEHLVFVERKNGENPKEKWVRAWGFDENAIRESAFLNVQLGTITIEHPIIVS</sequence>
<accession>A0ABQ4KSG3</accession>
<gene>
    <name evidence="1" type="ORF">J6TS1_08520</name>
</gene>
<dbReference type="Proteomes" id="UP000680670">
    <property type="component" value="Unassembled WGS sequence"/>
</dbReference>
<name>A0ABQ4KSG3_SIMTE</name>
<organism evidence="1 2">
    <name type="scientific">Siminovitchia terrae</name>
    <name type="common">Bacillus terrae</name>
    <dbReference type="NCBI Taxonomy" id="1914933"/>
    <lineage>
        <taxon>Bacteria</taxon>
        <taxon>Bacillati</taxon>
        <taxon>Bacillota</taxon>
        <taxon>Bacilli</taxon>
        <taxon>Bacillales</taxon>
        <taxon>Bacillaceae</taxon>
        <taxon>Siminovitchia</taxon>
    </lineage>
</organism>